<evidence type="ECO:0000259" key="5">
    <source>
        <dbReference type="PROSITE" id="PS51063"/>
    </source>
</evidence>
<evidence type="ECO:0000313" key="6">
    <source>
        <dbReference type="EMBL" id="OZV67939.1"/>
    </source>
</evidence>
<dbReference type="InterPro" id="IPR014710">
    <property type="entry name" value="RmlC-like_jellyroll"/>
</dbReference>
<dbReference type="SMART" id="SM00419">
    <property type="entry name" value="HTH_CRP"/>
    <property type="match status" value="1"/>
</dbReference>
<dbReference type="InterPro" id="IPR000595">
    <property type="entry name" value="cNMP-bd_dom"/>
</dbReference>
<evidence type="ECO:0000256" key="1">
    <source>
        <dbReference type="ARBA" id="ARBA00023015"/>
    </source>
</evidence>
<keyword evidence="2" id="KW-0238">DNA-binding</keyword>
<accession>A0A265URK2</accession>
<dbReference type="Pfam" id="PF13545">
    <property type="entry name" value="HTH_Crp_2"/>
    <property type="match status" value="1"/>
</dbReference>
<dbReference type="SUPFAM" id="SSF46785">
    <property type="entry name" value="Winged helix' DNA-binding domain"/>
    <property type="match status" value="1"/>
</dbReference>
<protein>
    <submittedName>
        <fullName evidence="6">Crp/Fnr family transcriptional regulator</fullName>
    </submittedName>
</protein>
<keyword evidence="7" id="KW-1185">Reference proteome</keyword>
<keyword evidence="3" id="KW-0804">Transcription</keyword>
<dbReference type="CDD" id="cd00038">
    <property type="entry name" value="CAP_ED"/>
    <property type="match status" value="1"/>
</dbReference>
<keyword evidence="1" id="KW-0805">Transcription regulation</keyword>
<gene>
    <name evidence="6" type="ORF">CA834_09785</name>
</gene>
<organism evidence="6 7">
    <name type="scientific">Winogradskyella aurantia</name>
    <dbReference type="NCBI Taxonomy" id="1915063"/>
    <lineage>
        <taxon>Bacteria</taxon>
        <taxon>Pseudomonadati</taxon>
        <taxon>Bacteroidota</taxon>
        <taxon>Flavobacteriia</taxon>
        <taxon>Flavobacteriales</taxon>
        <taxon>Flavobacteriaceae</taxon>
        <taxon>Winogradskyella</taxon>
    </lineage>
</organism>
<evidence type="ECO:0000256" key="2">
    <source>
        <dbReference type="ARBA" id="ARBA00023125"/>
    </source>
</evidence>
<dbReference type="RefSeq" id="WP_094968528.1">
    <property type="nucleotide sequence ID" value="NZ_NGJN01000005.1"/>
</dbReference>
<feature type="domain" description="HTH crp-type" evidence="5">
    <location>
        <begin position="146"/>
        <end position="211"/>
    </location>
</feature>
<name>A0A265URK2_9FLAO</name>
<dbReference type="Proteomes" id="UP000216840">
    <property type="component" value="Unassembled WGS sequence"/>
</dbReference>
<dbReference type="InterPro" id="IPR012318">
    <property type="entry name" value="HTH_CRP"/>
</dbReference>
<evidence type="ECO:0000259" key="4">
    <source>
        <dbReference type="PROSITE" id="PS50042"/>
    </source>
</evidence>
<feature type="domain" description="Cyclic nucleotide-binding" evidence="4">
    <location>
        <begin position="10"/>
        <end position="77"/>
    </location>
</feature>
<evidence type="ECO:0000313" key="7">
    <source>
        <dbReference type="Proteomes" id="UP000216840"/>
    </source>
</evidence>
<dbReference type="CDD" id="cd00092">
    <property type="entry name" value="HTH_CRP"/>
    <property type="match status" value="1"/>
</dbReference>
<dbReference type="InterPro" id="IPR036388">
    <property type="entry name" value="WH-like_DNA-bd_sf"/>
</dbReference>
<dbReference type="Gene3D" id="2.60.120.10">
    <property type="entry name" value="Jelly Rolls"/>
    <property type="match status" value="1"/>
</dbReference>
<dbReference type="PROSITE" id="PS50042">
    <property type="entry name" value="CNMP_BINDING_3"/>
    <property type="match status" value="1"/>
</dbReference>
<dbReference type="PROSITE" id="PS51063">
    <property type="entry name" value="HTH_CRP_2"/>
    <property type="match status" value="1"/>
</dbReference>
<sequence>MISQEQLQTFSYLFDEEILNNIEKVAKIKTFKKDDIIIDIGQELKFIPLLIRGNIKVLREDEDGNELLLYVLESGDTCAMSLTCCMANAVSKIRAIADEDVDVIMIPINEMHAWFQTNESWRIFILQSYQIRFDEMLETIDTLAFMKMDKRLYKYLIDHVKLSASTTLEMTHQEIAEDLNTSRVVVSRLLKQLEKEGRIELGRNKITVLDF</sequence>
<dbReference type="InterPro" id="IPR050397">
    <property type="entry name" value="Env_Response_Regulators"/>
</dbReference>
<dbReference type="GO" id="GO:0003677">
    <property type="term" value="F:DNA binding"/>
    <property type="evidence" value="ECO:0007669"/>
    <property type="project" value="UniProtKB-KW"/>
</dbReference>
<comment type="caution">
    <text evidence="6">The sequence shown here is derived from an EMBL/GenBank/DDBJ whole genome shotgun (WGS) entry which is preliminary data.</text>
</comment>
<dbReference type="GO" id="GO:0003700">
    <property type="term" value="F:DNA-binding transcription factor activity"/>
    <property type="evidence" value="ECO:0007669"/>
    <property type="project" value="TreeGrafter"/>
</dbReference>
<dbReference type="AlphaFoldDB" id="A0A265URK2"/>
<dbReference type="InterPro" id="IPR036390">
    <property type="entry name" value="WH_DNA-bd_sf"/>
</dbReference>
<dbReference type="InterPro" id="IPR018490">
    <property type="entry name" value="cNMP-bd_dom_sf"/>
</dbReference>
<dbReference type="Pfam" id="PF00027">
    <property type="entry name" value="cNMP_binding"/>
    <property type="match status" value="1"/>
</dbReference>
<dbReference type="PANTHER" id="PTHR24567">
    <property type="entry name" value="CRP FAMILY TRANSCRIPTIONAL REGULATORY PROTEIN"/>
    <property type="match status" value="1"/>
</dbReference>
<reference evidence="6 7" key="1">
    <citation type="submission" date="2017-05" db="EMBL/GenBank/DDBJ databases">
        <title>The draft genome sequence of Idiomarina salinarum WNB302.</title>
        <authorList>
            <person name="Sun Y."/>
            <person name="Chen B."/>
            <person name="Du Z."/>
        </authorList>
    </citation>
    <scope>NUCLEOTIDE SEQUENCE [LARGE SCALE GENOMIC DNA]</scope>
    <source>
        <strain evidence="6 7">WNB302</strain>
    </source>
</reference>
<dbReference type="SUPFAM" id="SSF51206">
    <property type="entry name" value="cAMP-binding domain-like"/>
    <property type="match status" value="1"/>
</dbReference>
<dbReference type="GO" id="GO:0005829">
    <property type="term" value="C:cytosol"/>
    <property type="evidence" value="ECO:0007669"/>
    <property type="project" value="TreeGrafter"/>
</dbReference>
<dbReference type="EMBL" id="NGJN01000005">
    <property type="protein sequence ID" value="OZV67939.1"/>
    <property type="molecule type" value="Genomic_DNA"/>
</dbReference>
<proteinExistence type="predicted"/>
<dbReference type="OrthoDB" id="9776746at2"/>
<dbReference type="PANTHER" id="PTHR24567:SF26">
    <property type="entry name" value="REGULATORY PROTEIN YEIL"/>
    <property type="match status" value="1"/>
</dbReference>
<dbReference type="Gene3D" id="1.10.10.10">
    <property type="entry name" value="Winged helix-like DNA-binding domain superfamily/Winged helix DNA-binding domain"/>
    <property type="match status" value="1"/>
</dbReference>
<evidence type="ECO:0000256" key="3">
    <source>
        <dbReference type="ARBA" id="ARBA00023163"/>
    </source>
</evidence>